<dbReference type="RefSeq" id="WP_066139061.1">
    <property type="nucleotide sequence ID" value="NZ_CBCSGM010000001.1"/>
</dbReference>
<keyword evidence="1" id="KW-1133">Transmembrane helix</keyword>
<gene>
    <name evidence="3" type="ORF">NCTC4824_02435</name>
</gene>
<feature type="transmembrane region" description="Helical" evidence="1">
    <location>
        <begin position="35"/>
        <end position="55"/>
    </location>
</feature>
<dbReference type="EMBL" id="LS483476">
    <property type="protein sequence ID" value="SQI59740.1"/>
    <property type="molecule type" value="Genomic_DNA"/>
</dbReference>
<evidence type="ECO:0000256" key="1">
    <source>
        <dbReference type="SAM" id="Phobius"/>
    </source>
</evidence>
<organism evidence="3 4">
    <name type="scientific">Lederbergia lenta</name>
    <name type="common">Bacillus lentus</name>
    <dbReference type="NCBI Taxonomy" id="1467"/>
    <lineage>
        <taxon>Bacteria</taxon>
        <taxon>Bacillati</taxon>
        <taxon>Bacillota</taxon>
        <taxon>Bacilli</taxon>
        <taxon>Bacillales</taxon>
        <taxon>Bacillaceae</taxon>
        <taxon>Lederbergia</taxon>
    </lineage>
</organism>
<feature type="domain" description="Type VII secretion system protein EssD-like" evidence="2">
    <location>
        <begin position="568"/>
        <end position="646"/>
    </location>
</feature>
<feature type="transmembrane region" description="Helical" evidence="1">
    <location>
        <begin position="91"/>
        <end position="115"/>
    </location>
</feature>
<feature type="transmembrane region" description="Helical" evidence="1">
    <location>
        <begin position="245"/>
        <end position="264"/>
    </location>
</feature>
<dbReference type="InterPro" id="IPR044929">
    <property type="entry name" value="DNA/RNA_non-sp_Endonuclease_sf"/>
</dbReference>
<dbReference type="Pfam" id="PF13367">
    <property type="entry name" value="PrsW-protease"/>
    <property type="match status" value="1"/>
</dbReference>
<dbReference type="STRING" id="1348624.GCA_001591545_01485"/>
<keyword evidence="4" id="KW-1185">Reference proteome</keyword>
<dbReference type="Pfam" id="PF13930">
    <property type="entry name" value="Endonuclea_NS_2"/>
    <property type="match status" value="1"/>
</dbReference>
<proteinExistence type="predicted"/>
<feature type="transmembrane region" description="Helical" evidence="1">
    <location>
        <begin position="289"/>
        <end position="306"/>
    </location>
</feature>
<reference evidence="3 4" key="1">
    <citation type="submission" date="2018-06" db="EMBL/GenBank/DDBJ databases">
        <authorList>
            <consortium name="Pathogen Informatics"/>
            <person name="Doyle S."/>
        </authorList>
    </citation>
    <scope>NUCLEOTIDE SEQUENCE [LARGE SCALE GENOMIC DNA]</scope>
    <source>
        <strain evidence="3 4">NCTC4824</strain>
    </source>
</reference>
<evidence type="ECO:0000313" key="3">
    <source>
        <dbReference type="EMBL" id="SQI59740.1"/>
    </source>
</evidence>
<evidence type="ECO:0000259" key="2">
    <source>
        <dbReference type="Pfam" id="PF13930"/>
    </source>
</evidence>
<dbReference type="InterPro" id="IPR026898">
    <property type="entry name" value="PrsW"/>
</dbReference>
<feature type="transmembrane region" description="Helical" evidence="1">
    <location>
        <begin position="61"/>
        <end position="79"/>
    </location>
</feature>
<dbReference type="AlphaFoldDB" id="A0A2X4WPZ7"/>
<feature type="transmembrane region" description="Helical" evidence="1">
    <location>
        <begin position="220"/>
        <end position="238"/>
    </location>
</feature>
<dbReference type="Proteomes" id="UP000249134">
    <property type="component" value="Chromosome 1"/>
</dbReference>
<feature type="transmembrane region" description="Helical" evidence="1">
    <location>
        <begin position="383"/>
        <end position="400"/>
    </location>
</feature>
<evidence type="ECO:0000313" key="4">
    <source>
        <dbReference type="Proteomes" id="UP000249134"/>
    </source>
</evidence>
<sequence>MTSRMENVRLIFREKLERTSTFFQAFIHKHPMITLIYTIFSWISLIIFILSLIFMEDSRKIFVQFFWSFYVIFQFWLLCRSKTLSWKQYTYFFLAGAWLIVPLNSVIVITITSIFGGLTSDGWSQAILTPIVEEISKLIPLGVYLLLSRRASSLSLSDYALIGASSGAGFQFLEEVTRRLITGSNYGVTFLGGKVLHWDIFTLFPGYFEESFLPTRMTSGHALLTALIAMGIGVALRYRDRWLNYVFIFPSLLLFLAIFDHALWNANYQAPKWLSGIHEVLGSGYAEKPLFLIMLITALCIDYWELNRIRDEIPKLKSEKVINPITECWNLIVALIKDRQRYGYLLYFYRERRELGYTVIHGNKEAKKRLPELNENTLKYSKMLTVVTITILITLILLGYDSLFSSPGQDACFACLFDSLQNWWNGLSGWEKGAIIAGAFALSVPFLGVWSAIGAVSMGMGVTASGQQIADIIRNPKRLLTPEYAAAAVFTIGFSRFPFGKMVAGKVLKTANGFTRHEFTTVGGLTYRTTHGTKGELRSVFAKIEKRHLGTGTITNAASRRYARTLGKQTDDAGHGIGNNLGGLGSRNSGNIFPQSLNINRGRFRQFEGLVADEVRAGKDVFVRVVPKYHTGSTRPYEILYQVRIDGDTITRVFPNP</sequence>
<name>A0A2X4WPZ7_LEDLE</name>
<keyword evidence="1" id="KW-0472">Membrane</keyword>
<accession>A0A2X4WPZ7</accession>
<dbReference type="InterPro" id="IPR044927">
    <property type="entry name" value="Endonuclea_NS_2"/>
</dbReference>
<dbReference type="GO" id="GO:0008233">
    <property type="term" value="F:peptidase activity"/>
    <property type="evidence" value="ECO:0007669"/>
    <property type="project" value="InterPro"/>
</dbReference>
<dbReference type="Gene3D" id="3.40.570.10">
    <property type="entry name" value="Extracellular Endonuclease, subunit A"/>
    <property type="match status" value="1"/>
</dbReference>
<protein>
    <recommendedName>
        <fullName evidence="2">Type VII secretion system protein EssD-like domain-containing protein</fullName>
    </recommendedName>
</protein>
<feature type="transmembrane region" description="Helical" evidence="1">
    <location>
        <begin position="433"/>
        <end position="453"/>
    </location>
</feature>
<dbReference type="KEGG" id="blen:NCTC4824_02435"/>
<keyword evidence="1" id="KW-0812">Transmembrane</keyword>